<dbReference type="AlphaFoldDB" id="A0A915Z1Y6"/>
<dbReference type="VEuPathDB" id="FungiDB:RhiirFUN_017107"/>
<feature type="region of interest" description="Disordered" evidence="1">
    <location>
        <begin position="234"/>
        <end position="269"/>
    </location>
</feature>
<evidence type="ECO:0000313" key="2">
    <source>
        <dbReference type="EMBL" id="CAB5358170.1"/>
    </source>
</evidence>
<sequence>MEYNDSETTETSNSESSSFNSEYEENETSKKIAELKQEIAKLENTNKIKQKKTKKLLTLNQPKISEAKSSDSKLAMKIKKGSNEPEQPISKGKYKHQNISSYLHIPKEFGMEFMRLLVAEKLYPLCPTTEYHDMPLSEINKCIDRDQLLVIKLKRHLNLVNQMEIAKDLREKWLNLTMKSMKKNNKQADQLYQQKIVYYYCRMPLLEFNSSNIKSLEELNNEPSQTVDRVIQQKSDVEQETDQEVSQVKDHGNKHKATHNNEKQKETSQVIRSSCKCNIIQQKGYEERETDEHEDDQEAPQVKHCGRKRKTTQKLHNIKSKKKSFK</sequence>
<dbReference type="Proteomes" id="UP000684084">
    <property type="component" value="Unassembled WGS sequence"/>
</dbReference>
<comment type="caution">
    <text evidence="2">The sequence shown here is derived from an EMBL/GenBank/DDBJ whole genome shotgun (WGS) entry which is preliminary data.</text>
</comment>
<accession>A0A915Z1Y6</accession>
<evidence type="ECO:0000256" key="1">
    <source>
        <dbReference type="SAM" id="MobiDB-lite"/>
    </source>
</evidence>
<feature type="region of interest" description="Disordered" evidence="1">
    <location>
        <begin position="284"/>
        <end position="326"/>
    </location>
</feature>
<dbReference type="EMBL" id="CAGKOT010000012">
    <property type="protein sequence ID" value="CAB5358170.1"/>
    <property type="molecule type" value="Genomic_DNA"/>
</dbReference>
<feature type="region of interest" description="Disordered" evidence="1">
    <location>
        <begin position="67"/>
        <end position="93"/>
    </location>
</feature>
<feature type="compositionally biased region" description="Basic residues" evidence="1">
    <location>
        <begin position="304"/>
        <end position="326"/>
    </location>
</feature>
<gene>
    <name evidence="2" type="ORF">CHRIB12_LOCUS7140</name>
</gene>
<feature type="compositionally biased region" description="Low complexity" evidence="1">
    <location>
        <begin position="9"/>
        <end position="21"/>
    </location>
</feature>
<protein>
    <submittedName>
        <fullName evidence="2">Uncharacterized protein</fullName>
    </submittedName>
</protein>
<reference evidence="2" key="1">
    <citation type="submission" date="2020-05" db="EMBL/GenBank/DDBJ databases">
        <authorList>
            <person name="Rincon C."/>
            <person name="Sanders R I."/>
            <person name="Robbins C."/>
            <person name="Chaturvedi A."/>
        </authorList>
    </citation>
    <scope>NUCLEOTIDE SEQUENCE</scope>
    <source>
        <strain evidence="2">CHB12</strain>
    </source>
</reference>
<feature type="region of interest" description="Disordered" evidence="1">
    <location>
        <begin position="1"/>
        <end position="29"/>
    </location>
</feature>
<name>A0A915Z1Y6_9GLOM</name>
<evidence type="ECO:0000313" key="3">
    <source>
        <dbReference type="Proteomes" id="UP000684084"/>
    </source>
</evidence>
<proteinExistence type="predicted"/>
<organism evidence="2 3">
    <name type="scientific">Rhizophagus irregularis</name>
    <dbReference type="NCBI Taxonomy" id="588596"/>
    <lineage>
        <taxon>Eukaryota</taxon>
        <taxon>Fungi</taxon>
        <taxon>Fungi incertae sedis</taxon>
        <taxon>Mucoromycota</taxon>
        <taxon>Glomeromycotina</taxon>
        <taxon>Glomeromycetes</taxon>
        <taxon>Glomerales</taxon>
        <taxon>Glomeraceae</taxon>
        <taxon>Rhizophagus</taxon>
    </lineage>
</organism>